<gene>
    <name evidence="1" type="ORF">Cvel_7217</name>
</gene>
<organism evidence="1">
    <name type="scientific">Chromera velia CCMP2878</name>
    <dbReference type="NCBI Taxonomy" id="1169474"/>
    <lineage>
        <taxon>Eukaryota</taxon>
        <taxon>Sar</taxon>
        <taxon>Alveolata</taxon>
        <taxon>Colpodellida</taxon>
        <taxon>Chromeraceae</taxon>
        <taxon>Chromera</taxon>
    </lineage>
</organism>
<proteinExistence type="predicted"/>
<dbReference type="EMBL" id="CDMZ01002967">
    <property type="protein sequence ID" value="CEM44596.1"/>
    <property type="molecule type" value="Genomic_DNA"/>
</dbReference>
<protein>
    <submittedName>
        <fullName evidence="1">Uncharacterized protein</fullName>
    </submittedName>
</protein>
<dbReference type="AlphaFoldDB" id="A0A0G4HK16"/>
<name>A0A0G4HK16_9ALVE</name>
<sequence length="202" mass="21804">MAKLRKDLIFEDADGSGWGAGTSLIAVRRKIEQVFFQPEALSSAVIRLPSEYHAAGNSISMTDKMRARYRAAGASTIVVDNKHEAGDHALLSMMDLATQTMHSLRAQFEQAGLSPGMEPEMNAVVIGQDTDLATGLKSMQEAGIKCHLLANLGSCGDLGSAIYSGNVYDLQSFKDSLGTNKRPEEIAYSRGLHDGRIEAQKD</sequence>
<evidence type="ECO:0000313" key="1">
    <source>
        <dbReference type="EMBL" id="CEM44596.1"/>
    </source>
</evidence>
<dbReference type="VEuPathDB" id="CryptoDB:Cvel_7217"/>
<reference evidence="1" key="1">
    <citation type="submission" date="2014-11" db="EMBL/GenBank/DDBJ databases">
        <authorList>
            <person name="Otto D Thomas"/>
            <person name="Naeem Raeece"/>
        </authorList>
    </citation>
    <scope>NUCLEOTIDE SEQUENCE</scope>
</reference>
<accession>A0A0G4HK16</accession>